<proteinExistence type="predicted"/>
<reference evidence="1" key="1">
    <citation type="submission" date="2021-01" db="EMBL/GenBank/DDBJ databases">
        <authorList>
            <person name="Corre E."/>
            <person name="Pelletier E."/>
            <person name="Niang G."/>
            <person name="Scheremetjew M."/>
            <person name="Finn R."/>
            <person name="Kale V."/>
            <person name="Holt S."/>
            <person name="Cochrane G."/>
            <person name="Meng A."/>
            <person name="Brown T."/>
            <person name="Cohen L."/>
        </authorList>
    </citation>
    <scope>NUCLEOTIDE SEQUENCE</scope>
    <source>
        <strain evidence="1">RCC1693</strain>
    </source>
</reference>
<name>A0A7S2GCA4_9STRA</name>
<dbReference type="EMBL" id="HBGT01030163">
    <property type="protein sequence ID" value="CAD9444984.1"/>
    <property type="molecule type" value="Transcribed_RNA"/>
</dbReference>
<dbReference type="SUPFAM" id="SSF50974">
    <property type="entry name" value="Nitrous oxide reductase, N-terminal domain"/>
    <property type="match status" value="1"/>
</dbReference>
<dbReference type="Gene3D" id="2.120.10.30">
    <property type="entry name" value="TolB, C-terminal domain"/>
    <property type="match status" value="1"/>
</dbReference>
<protein>
    <recommendedName>
        <fullName evidence="2">SMP-30/Gluconolactonase/LRE-like region domain-containing protein</fullName>
    </recommendedName>
</protein>
<evidence type="ECO:0000313" key="1">
    <source>
        <dbReference type="EMBL" id="CAD9444984.1"/>
    </source>
</evidence>
<sequence length="120" mass="13191">MTDVQREDHVELVSAKPLSDGILIDDDDNVYVTAMEQSALVRIDNAAARATGLTQEKRSTNGLTLMAQNDRLMRWPDGLSFGPDGDVYMTASAFHLFKTHGTSEKANSALGPYHILRVKV</sequence>
<evidence type="ECO:0008006" key="2">
    <source>
        <dbReference type="Google" id="ProtNLM"/>
    </source>
</evidence>
<gene>
    <name evidence="1" type="ORF">FPAR1323_LOCUS15763</name>
</gene>
<accession>A0A7S2GCA4</accession>
<dbReference type="InterPro" id="IPR011045">
    <property type="entry name" value="N2O_reductase_N"/>
</dbReference>
<organism evidence="1">
    <name type="scientific">Florenciella parvula</name>
    <dbReference type="NCBI Taxonomy" id="236787"/>
    <lineage>
        <taxon>Eukaryota</taxon>
        <taxon>Sar</taxon>
        <taxon>Stramenopiles</taxon>
        <taxon>Ochrophyta</taxon>
        <taxon>Dictyochophyceae</taxon>
        <taxon>Florenciellales</taxon>
        <taxon>Florenciella</taxon>
    </lineage>
</organism>
<dbReference type="InterPro" id="IPR011042">
    <property type="entry name" value="6-blade_b-propeller_TolB-like"/>
</dbReference>
<dbReference type="AlphaFoldDB" id="A0A7S2GCA4"/>